<dbReference type="Proteomes" id="UP000319257">
    <property type="component" value="Unassembled WGS sequence"/>
</dbReference>
<dbReference type="AlphaFoldDB" id="A0A507AHC1"/>
<reference evidence="2 3" key="1">
    <citation type="submission" date="2019-06" db="EMBL/GenBank/DDBJ databases">
        <title>Draft genome sequence of the filamentous fungus Phialemoniopsis curvata isolated from diesel fuel.</title>
        <authorList>
            <person name="Varaljay V.A."/>
            <person name="Lyon W.J."/>
            <person name="Crouch A.L."/>
            <person name="Drake C.E."/>
            <person name="Hollomon J.M."/>
            <person name="Nadeau L.J."/>
            <person name="Nunn H.S."/>
            <person name="Stevenson B.S."/>
            <person name="Bojanowski C.L."/>
            <person name="Crookes-Goodson W.J."/>
        </authorList>
    </citation>
    <scope>NUCLEOTIDE SEQUENCE [LARGE SCALE GENOMIC DNA]</scope>
    <source>
        <strain evidence="2 3">D216</strain>
    </source>
</reference>
<feature type="compositionally biased region" description="Basic and acidic residues" evidence="1">
    <location>
        <begin position="215"/>
        <end position="225"/>
    </location>
</feature>
<dbReference type="InterPro" id="IPR052973">
    <property type="entry name" value="Fungal_sec-metab_reg_TF"/>
</dbReference>
<dbReference type="PANTHER" id="PTHR35392">
    <property type="entry name" value="ZN(II)2CYS6 TRANSCRIPTION FACTOR (EUROFUNG)-RELATED-RELATED"/>
    <property type="match status" value="1"/>
</dbReference>
<protein>
    <recommendedName>
        <fullName evidence="4">Zn(2)-C6 fungal-type domain-containing protein</fullName>
    </recommendedName>
</protein>
<sequence>MRGLPAGAGLQGVPESNPQAGDQLVVASNGGPARARPVTSFAARDGGSPSLIQLDSCMLPARHKLDSGELATRDKAHDWIIKPPAGEVPTSGHWKINLPYRPASSSVKPSPALSASFSPDVISGPGSNHLSLSPFSTGLAAPAAATLPFHNPGFGSTISYVPAPFGGGVDQFDPTYPELVSHSYSFNFGAQSAEAEAAAALAAIKPPVADQESFTGHRRECDPHSSPELVSHSHRPIDASPADPMGFATFHHPQPALEYHHIEEQDQDQDADQEDDDVDDDWSTTEVVPVTAAGFSHSLRPQAVPTTARYFGVDESEISRLVYPLPDHSVSASYCQGSYCGEDDDPPASEHFYTAPPARGGGGGGVSSSRYDAEMAEENGEASTVASRGETPYEDDDDDRTSVDEDPSDDRTSVYEDPSDDRTSVYEDPSDDRTTVYQDSSDDEGAERQSITVATPRLSGADSSFKSDGSRKRRRFTADEREQTSKTRSRGVCLRCRVQRIRCNPNPFDSDDETCGSCLRVSTKSKKTIHHIPCRRWKLTETVWYRPGGLGLTHRWDGTRVRDVKDCADKVQHTIEVKVLCRDVHNTGYDLCNEPLKYQVRRFNPKDGDSLDRFWTKKLRSGKVEKRKVPVPPYALISIQSTTAYLQKYIDINTLSSMRKATSYSEPLVKHMFNAAIQHFGLLPAGDNKEKLFLRKLFQFWFSMRVATGSAYLDGDDKLNQDRVNDNAYPLGEKISLPRMVTAQCDGLLVEKFLRPLSKDVLRQLEQFIMQNNKSRFFTIFVATFILLHEVAYSSADRYRHARENGVTDTRYTLPNFVNELQFGANIVLLHWHYYKCILDPFAEDLRKSMLSDLSRDHLESVKRAYRLMKKRPEQPLVDGRAWEDPMHFASQMFKNNWEPIEGFPGFGW</sequence>
<dbReference type="GeneID" id="41976826"/>
<name>A0A507AHC1_9PEZI</name>
<dbReference type="OrthoDB" id="5362630at2759"/>
<evidence type="ECO:0008006" key="4">
    <source>
        <dbReference type="Google" id="ProtNLM"/>
    </source>
</evidence>
<proteinExistence type="predicted"/>
<feature type="compositionally biased region" description="Acidic residues" evidence="1">
    <location>
        <begin position="392"/>
        <end position="408"/>
    </location>
</feature>
<feature type="region of interest" description="Disordered" evidence="1">
    <location>
        <begin position="346"/>
        <end position="483"/>
    </location>
</feature>
<dbReference type="PANTHER" id="PTHR35392:SF3">
    <property type="entry name" value="ZN(2)-C6 FUNGAL-TYPE DOMAIN-CONTAINING PROTEIN"/>
    <property type="match status" value="1"/>
</dbReference>
<dbReference type="STRING" id="1093900.A0A507AHC1"/>
<evidence type="ECO:0000313" key="2">
    <source>
        <dbReference type="EMBL" id="TPX09335.1"/>
    </source>
</evidence>
<organism evidence="2 3">
    <name type="scientific">Thyridium curvatum</name>
    <dbReference type="NCBI Taxonomy" id="1093900"/>
    <lineage>
        <taxon>Eukaryota</taxon>
        <taxon>Fungi</taxon>
        <taxon>Dikarya</taxon>
        <taxon>Ascomycota</taxon>
        <taxon>Pezizomycotina</taxon>
        <taxon>Sordariomycetes</taxon>
        <taxon>Sordariomycetidae</taxon>
        <taxon>Thyridiales</taxon>
        <taxon>Thyridiaceae</taxon>
        <taxon>Thyridium</taxon>
    </lineage>
</organism>
<feature type="compositionally biased region" description="Basic and acidic residues" evidence="1">
    <location>
        <begin position="409"/>
        <end position="425"/>
    </location>
</feature>
<keyword evidence="3" id="KW-1185">Reference proteome</keyword>
<evidence type="ECO:0000256" key="1">
    <source>
        <dbReference type="SAM" id="MobiDB-lite"/>
    </source>
</evidence>
<gene>
    <name evidence="2" type="ORF">E0L32_009379</name>
</gene>
<feature type="region of interest" description="Disordered" evidence="1">
    <location>
        <begin position="1"/>
        <end position="24"/>
    </location>
</feature>
<dbReference type="InParanoid" id="A0A507AHC1"/>
<evidence type="ECO:0000313" key="3">
    <source>
        <dbReference type="Proteomes" id="UP000319257"/>
    </source>
</evidence>
<accession>A0A507AHC1</accession>
<comment type="caution">
    <text evidence="2">The sequence shown here is derived from an EMBL/GenBank/DDBJ whole genome shotgun (WGS) entry which is preliminary data.</text>
</comment>
<dbReference type="RefSeq" id="XP_030991046.1">
    <property type="nucleotide sequence ID" value="XM_031144338.1"/>
</dbReference>
<feature type="region of interest" description="Disordered" evidence="1">
    <location>
        <begin position="210"/>
        <end position="247"/>
    </location>
</feature>
<dbReference type="EMBL" id="SKBQ01000068">
    <property type="protein sequence ID" value="TPX09335.1"/>
    <property type="molecule type" value="Genomic_DNA"/>
</dbReference>